<keyword evidence="3" id="KW-0539">Nucleus</keyword>
<evidence type="ECO:0000259" key="5">
    <source>
        <dbReference type="PROSITE" id="PS50090"/>
    </source>
</evidence>
<evidence type="ECO:0000313" key="13">
    <source>
        <dbReference type="RefSeq" id="XP_022254505.1"/>
    </source>
</evidence>
<dbReference type="CDD" id="cd00167">
    <property type="entry name" value="SANT"/>
    <property type="match status" value="1"/>
</dbReference>
<dbReference type="RefSeq" id="XP_022254505.1">
    <property type="nucleotide sequence ID" value="XM_022398797.1"/>
</dbReference>
<accession>A0ABM1TF49</accession>
<feature type="region of interest" description="Disordered" evidence="4">
    <location>
        <begin position="297"/>
        <end position="316"/>
    </location>
</feature>
<dbReference type="GeneID" id="106470189"/>
<feature type="compositionally biased region" description="Basic and acidic residues" evidence="4">
    <location>
        <begin position="71"/>
        <end position="88"/>
    </location>
</feature>
<reference evidence="8 9" key="1">
    <citation type="submission" date="2025-05" db="UniProtKB">
        <authorList>
            <consortium name="RefSeq"/>
        </authorList>
    </citation>
    <scope>IDENTIFICATION</scope>
    <source>
        <tissue evidence="8 9">Muscle</tissue>
    </source>
</reference>
<dbReference type="PANTHER" id="PTHR46380">
    <property type="entry name" value="CYCLIN-D-BINDING MYB-LIKE TRANSCRIPTION FACTOR 1"/>
    <property type="match status" value="1"/>
</dbReference>
<dbReference type="InterPro" id="IPR051651">
    <property type="entry name" value="DMTF1_DNA-bind_reg"/>
</dbReference>
<dbReference type="InterPro" id="IPR001005">
    <property type="entry name" value="SANT/Myb"/>
</dbReference>
<feature type="region of interest" description="Disordered" evidence="4">
    <location>
        <begin position="117"/>
        <end position="146"/>
    </location>
</feature>
<dbReference type="Pfam" id="PF00249">
    <property type="entry name" value="Myb_DNA-binding"/>
    <property type="match status" value="1"/>
</dbReference>
<evidence type="ECO:0000256" key="3">
    <source>
        <dbReference type="ARBA" id="ARBA00023242"/>
    </source>
</evidence>
<dbReference type="RefSeq" id="XP_022254504.1">
    <property type="nucleotide sequence ID" value="XM_022398796.1"/>
</dbReference>
<evidence type="ECO:0000313" key="7">
    <source>
        <dbReference type="Proteomes" id="UP000694941"/>
    </source>
</evidence>
<keyword evidence="7" id="KW-1185">Reference proteome</keyword>
<dbReference type="PROSITE" id="PS50090">
    <property type="entry name" value="MYB_LIKE"/>
    <property type="match status" value="1"/>
</dbReference>
<evidence type="ECO:0000256" key="2">
    <source>
        <dbReference type="ARBA" id="ARBA00023125"/>
    </source>
</evidence>
<keyword evidence="2" id="KW-0238">DNA-binding</keyword>
<feature type="region of interest" description="Disordered" evidence="4">
    <location>
        <begin position="62"/>
        <end position="88"/>
    </location>
</feature>
<protein>
    <submittedName>
        <fullName evidence="8 9">Transcription termination factor 1-like</fullName>
    </submittedName>
</protein>
<dbReference type="Gene3D" id="1.10.10.60">
    <property type="entry name" value="Homeodomain-like"/>
    <property type="match status" value="2"/>
</dbReference>
<evidence type="ECO:0000313" key="8">
    <source>
        <dbReference type="RefSeq" id="XP_013786183.1"/>
    </source>
</evidence>
<name>A0ABM1TF49_LIMPO</name>
<dbReference type="PROSITE" id="PS51294">
    <property type="entry name" value="HTH_MYB"/>
    <property type="match status" value="1"/>
</dbReference>
<dbReference type="SUPFAM" id="SSF46689">
    <property type="entry name" value="Homeodomain-like"/>
    <property type="match status" value="2"/>
</dbReference>
<feature type="domain" description="Myb-like" evidence="5">
    <location>
        <begin position="557"/>
        <end position="612"/>
    </location>
</feature>
<dbReference type="SMART" id="SM00717">
    <property type="entry name" value="SANT"/>
    <property type="match status" value="3"/>
</dbReference>
<feature type="compositionally biased region" description="Basic residues" evidence="4">
    <location>
        <begin position="121"/>
        <end position="135"/>
    </location>
</feature>
<evidence type="ECO:0000259" key="6">
    <source>
        <dbReference type="PROSITE" id="PS51294"/>
    </source>
</evidence>
<dbReference type="Proteomes" id="UP000694941">
    <property type="component" value="Unplaced"/>
</dbReference>
<evidence type="ECO:0000313" key="12">
    <source>
        <dbReference type="RefSeq" id="XP_022254504.1"/>
    </source>
</evidence>
<comment type="subcellular location">
    <subcellularLocation>
        <location evidence="1">Nucleus</location>
    </subcellularLocation>
</comment>
<dbReference type="InterPro" id="IPR017930">
    <property type="entry name" value="Myb_dom"/>
</dbReference>
<dbReference type="RefSeq" id="XP_022254502.1">
    <property type="nucleotide sequence ID" value="XM_022398794.1"/>
</dbReference>
<evidence type="ECO:0000313" key="9">
    <source>
        <dbReference type="RefSeq" id="XP_022254501.1"/>
    </source>
</evidence>
<dbReference type="RefSeq" id="XP_013786183.1">
    <property type="nucleotide sequence ID" value="XM_013930729.2"/>
</dbReference>
<sequence length="704" mass="81974">MGHRNKNHHIRFQENDLISENQNNVINKEHPGQHRSINYQYNNNNNYNLLHSAEVDLISPFRKKHKKHKNKQMDKDKEDKQLRRETTERNSDIGNLFVAESFLESGHNINSEYTNTEFVASKKKHRKKHKRSKKSKPAEISQKSTQSAFFTDNLRTVSINDTCEQNLSQCNKQTARHEDINVMEGKCEFNEELPWKKHKRKHLSDGYEIPKEARSPNSTTDNARIVSKKLVTIDCEHNLPVYNELESFLPSTNNYEDYLDLGCDSIGHNSSGLKFIEKPGKQSLGGKQNINSLSAKEKKSLAFDEESQNNRKPSVKGAITRATFSSDSNVLEVSNEIEIHSINDQNGKKKFSEDKDYQNCKVNGNKHFTLDQSDDDDDQEFSEEELNLDTTEDPLDFIPPALHKAGTVCNLTSSGKEQLIFEGVKIRTGKWTKREDNIMKQNWQDLCKRYQLDHPTILLGIAQKRSKYMNFLRAKHFYVRLAKGLNDRPLHSVYLRARKLFSSGFRQGRMKSNEFSRALQLYQIHGRKWSKIGKTLNRRPDTVKDILRYRTTKEVIGVWSPEEDESLIKAVQEFIGCTDTEGICHGLKWVEIAKLVPTRNESQCRQHWLTKLCWAKSNKDSDKVNWKPEDTRTLIKHLYDISAESEGDVDWDALAEKFEMTMSYYSLQFKWWSLKYTVPDWETKDFEEIVAYLYHHHISLSKGK</sequence>
<evidence type="ECO:0000256" key="1">
    <source>
        <dbReference type="ARBA" id="ARBA00004123"/>
    </source>
</evidence>
<organism evidence="7 13">
    <name type="scientific">Limulus polyphemus</name>
    <name type="common">Atlantic horseshoe crab</name>
    <dbReference type="NCBI Taxonomy" id="6850"/>
    <lineage>
        <taxon>Eukaryota</taxon>
        <taxon>Metazoa</taxon>
        <taxon>Ecdysozoa</taxon>
        <taxon>Arthropoda</taxon>
        <taxon>Chelicerata</taxon>
        <taxon>Merostomata</taxon>
        <taxon>Xiphosura</taxon>
        <taxon>Limulidae</taxon>
        <taxon>Limulus</taxon>
    </lineage>
</organism>
<dbReference type="RefSeq" id="XP_022254503.1">
    <property type="nucleotide sequence ID" value="XM_022398795.1"/>
</dbReference>
<evidence type="ECO:0000313" key="10">
    <source>
        <dbReference type="RefSeq" id="XP_022254502.1"/>
    </source>
</evidence>
<evidence type="ECO:0000256" key="4">
    <source>
        <dbReference type="SAM" id="MobiDB-lite"/>
    </source>
</evidence>
<feature type="domain" description="HTH myb-type" evidence="6">
    <location>
        <begin position="557"/>
        <end position="616"/>
    </location>
</feature>
<dbReference type="PANTHER" id="PTHR46380:SF2">
    <property type="entry name" value="CYCLIN-D-BINDING MYB-LIKE TRANSCRIPTION FACTOR 1"/>
    <property type="match status" value="1"/>
</dbReference>
<dbReference type="InterPro" id="IPR009057">
    <property type="entry name" value="Homeodomain-like_sf"/>
</dbReference>
<dbReference type="RefSeq" id="XP_022254501.1">
    <property type="nucleotide sequence ID" value="XM_022398793.1"/>
</dbReference>
<gene>
    <name evidence="8 9 10 11 12 13" type="primary">LOC106470189</name>
</gene>
<proteinExistence type="predicted"/>
<evidence type="ECO:0000313" key="11">
    <source>
        <dbReference type="RefSeq" id="XP_022254503.1"/>
    </source>
</evidence>